<name>A0ACD5WTK8_AVESA</name>
<dbReference type="EnsemblPlants" id="AVESA.00010b.r2.4CG1272600.1">
    <property type="protein sequence ID" value="AVESA.00010b.r2.4CG1272600.1.CDS"/>
    <property type="gene ID" value="AVESA.00010b.r2.4CG1272600"/>
</dbReference>
<reference evidence="1" key="1">
    <citation type="submission" date="2021-05" db="EMBL/GenBank/DDBJ databases">
        <authorList>
            <person name="Scholz U."/>
            <person name="Mascher M."/>
            <person name="Fiebig A."/>
        </authorList>
    </citation>
    <scope>NUCLEOTIDE SEQUENCE [LARGE SCALE GENOMIC DNA]</scope>
</reference>
<accession>A0ACD5WTK8</accession>
<reference evidence="1" key="2">
    <citation type="submission" date="2025-09" db="UniProtKB">
        <authorList>
            <consortium name="EnsemblPlants"/>
        </authorList>
    </citation>
    <scope>IDENTIFICATION</scope>
</reference>
<organism evidence="1 2">
    <name type="scientific">Avena sativa</name>
    <name type="common">Oat</name>
    <dbReference type="NCBI Taxonomy" id="4498"/>
    <lineage>
        <taxon>Eukaryota</taxon>
        <taxon>Viridiplantae</taxon>
        <taxon>Streptophyta</taxon>
        <taxon>Embryophyta</taxon>
        <taxon>Tracheophyta</taxon>
        <taxon>Spermatophyta</taxon>
        <taxon>Magnoliopsida</taxon>
        <taxon>Liliopsida</taxon>
        <taxon>Poales</taxon>
        <taxon>Poaceae</taxon>
        <taxon>BOP clade</taxon>
        <taxon>Pooideae</taxon>
        <taxon>Poodae</taxon>
        <taxon>Poeae</taxon>
        <taxon>Poeae Chloroplast Group 1 (Aveneae type)</taxon>
        <taxon>Aveninae</taxon>
        <taxon>Avena</taxon>
    </lineage>
</organism>
<sequence length="897" mass="96013">MSPLRRSLALPPALALAAILVLLHWAAPAWVGAATAAERRFLLDFKAAITADPDAVLASWTATNDPCADYAGVTCDPATGAVQRLRLHGSRLAGTLSPSLARLPALESVSLFANSLSGGVPAAFSALAPTLHKLNLSRNALSGEIPGFLGAFPWLRLLDLSYNAFSGEIPPGLFDPCPRLRYVSLAHNALTGPVPRGVGNCSRLAGFDLSYNRLSGDLPDQLCAPPEMNYISVRSNSLSGAIADKLAACRSIDLLDVGSNRFSGAAPFGLLGLVNITYFNVSSNAFDGQIPSIATCGSKFSYFDASGNRLAGTVPESLVNCRDLRVLDLGTNALTGDIPPVLGTLRSLSVLRLAGNAGITGSVPAELGGIEMLVTLDLAGLALTGDIPGSLSKCQFLLELNLSGNKLQGVIPDTLNNITYLKMLDLHRNQLEGDIPVSLAQLINLDLLDLSENRLTGQIPSDLGNLSNLTHFNVSFNGLSGTIPSAPVLQNFGPTAFMGNPLLCGSPLNNLCDGARRARRLSVAVIIVIVAAALILIGVCIVCAMNIKAYTRRSKEEQEGKEEEAVLVSESTPTGSPRQNAIIGKLVLFTKSLPSRYEDWETGTKALVDKDCLVGGGSVGTVYKATFENGSSIAVKKLETLGRVTNQDEFEHEMGQLGNLNHPNLVIFQGYYWSSSMQLILSEFMTKGSLYDHLHGNRRRPFSGSSSRGDGGELSWERRFNIALGTARALAYLHHDCRPQVLHLNIKSSNIMLDEEYEAKLSDYGFGKLLPILGSFELSRFHAATGYIAPELASPSLRYNDKSDVFSFGVVLLEIVTGRKPVDSPGAATAVVLHDYVREILEDGTKSDCFDRRLRGFIEAELVQVLKLGLVCTSNTPSSRPSMSEVVQFLESVRTNS</sequence>
<proteinExistence type="predicted"/>
<dbReference type="Proteomes" id="UP001732700">
    <property type="component" value="Chromosome 4C"/>
</dbReference>
<evidence type="ECO:0000313" key="2">
    <source>
        <dbReference type="Proteomes" id="UP001732700"/>
    </source>
</evidence>
<evidence type="ECO:0000313" key="1">
    <source>
        <dbReference type="EnsemblPlants" id="AVESA.00010b.r2.4CG1272600.1.CDS"/>
    </source>
</evidence>
<keyword evidence="2" id="KW-1185">Reference proteome</keyword>
<protein>
    <submittedName>
        <fullName evidence="1">Uncharacterized protein</fullName>
    </submittedName>
</protein>